<evidence type="ECO:0000313" key="6">
    <source>
        <dbReference type="Proteomes" id="UP000623608"/>
    </source>
</evidence>
<accession>A0A919TSH2</accession>
<evidence type="ECO:0000256" key="3">
    <source>
        <dbReference type="ARBA" id="ARBA00023125"/>
    </source>
</evidence>
<organism evidence="5 6">
    <name type="scientific">Paractinoplanes tereljensis</name>
    <dbReference type="NCBI Taxonomy" id="571912"/>
    <lineage>
        <taxon>Bacteria</taxon>
        <taxon>Bacillati</taxon>
        <taxon>Actinomycetota</taxon>
        <taxon>Actinomycetes</taxon>
        <taxon>Micromonosporales</taxon>
        <taxon>Micromonosporaceae</taxon>
        <taxon>Paractinoplanes</taxon>
    </lineage>
</organism>
<dbReference type="Pfam" id="PF03965">
    <property type="entry name" value="Penicillinase_R"/>
    <property type="match status" value="1"/>
</dbReference>
<dbReference type="InterPro" id="IPR036388">
    <property type="entry name" value="WH-like_DNA-bd_sf"/>
</dbReference>
<keyword evidence="4" id="KW-0804">Transcription</keyword>
<keyword evidence="2" id="KW-0805">Transcription regulation</keyword>
<dbReference type="Proteomes" id="UP000623608">
    <property type="component" value="Unassembled WGS sequence"/>
</dbReference>
<name>A0A919TSH2_9ACTN</name>
<evidence type="ECO:0008006" key="7">
    <source>
        <dbReference type="Google" id="ProtNLM"/>
    </source>
</evidence>
<reference evidence="5" key="1">
    <citation type="submission" date="2021-01" db="EMBL/GenBank/DDBJ databases">
        <title>Whole genome shotgun sequence of Actinoplanes tereljensis NBRC 105297.</title>
        <authorList>
            <person name="Komaki H."/>
            <person name="Tamura T."/>
        </authorList>
    </citation>
    <scope>NUCLEOTIDE SEQUENCE</scope>
    <source>
        <strain evidence="5">NBRC 105297</strain>
    </source>
</reference>
<dbReference type="AlphaFoldDB" id="A0A919TSH2"/>
<protein>
    <recommendedName>
        <fullName evidence="7">CopY family transcriptional regulator</fullName>
    </recommendedName>
</protein>
<evidence type="ECO:0000313" key="5">
    <source>
        <dbReference type="EMBL" id="GIF20556.1"/>
    </source>
</evidence>
<dbReference type="GO" id="GO:0045892">
    <property type="term" value="P:negative regulation of DNA-templated transcription"/>
    <property type="evidence" value="ECO:0007669"/>
    <property type="project" value="InterPro"/>
</dbReference>
<evidence type="ECO:0000256" key="1">
    <source>
        <dbReference type="ARBA" id="ARBA00011046"/>
    </source>
</evidence>
<proteinExistence type="inferred from homology"/>
<keyword evidence="6" id="KW-1185">Reference proteome</keyword>
<dbReference type="SUPFAM" id="SSF46785">
    <property type="entry name" value="Winged helix' DNA-binding domain"/>
    <property type="match status" value="1"/>
</dbReference>
<gene>
    <name evidence="5" type="ORF">Ate02nite_32860</name>
</gene>
<dbReference type="InterPro" id="IPR005650">
    <property type="entry name" value="BlaI_family"/>
</dbReference>
<comment type="similarity">
    <text evidence="1">Belongs to the BlaI transcriptional regulatory family.</text>
</comment>
<keyword evidence="3" id="KW-0238">DNA-binding</keyword>
<evidence type="ECO:0000256" key="2">
    <source>
        <dbReference type="ARBA" id="ARBA00023015"/>
    </source>
</evidence>
<dbReference type="Gene3D" id="1.10.10.10">
    <property type="entry name" value="Winged helix-like DNA-binding domain superfamily/Winged helix DNA-binding domain"/>
    <property type="match status" value="1"/>
</dbReference>
<dbReference type="GO" id="GO:0003677">
    <property type="term" value="F:DNA binding"/>
    <property type="evidence" value="ECO:0007669"/>
    <property type="project" value="UniProtKB-KW"/>
</dbReference>
<dbReference type="EMBL" id="BOMY01000022">
    <property type="protein sequence ID" value="GIF20556.1"/>
    <property type="molecule type" value="Genomic_DNA"/>
</dbReference>
<sequence length="126" mass="13460">MRAKEGRRPPGSLEAAVMGVLWAADAPMTATEVQQEVGGELAYNTVQTILFRLHDKGAVERGRAGRGHAYWPAKDAAAQAASQMQAALADRADRQAVLQLFAASLDDADAALLRRLLADGERPPQP</sequence>
<evidence type="ECO:0000256" key="4">
    <source>
        <dbReference type="ARBA" id="ARBA00023163"/>
    </source>
</evidence>
<comment type="caution">
    <text evidence="5">The sequence shown here is derived from an EMBL/GenBank/DDBJ whole genome shotgun (WGS) entry which is preliminary data.</text>
</comment>
<dbReference type="RefSeq" id="WP_239147451.1">
    <property type="nucleotide sequence ID" value="NZ_BOMY01000022.1"/>
</dbReference>
<dbReference type="InterPro" id="IPR036390">
    <property type="entry name" value="WH_DNA-bd_sf"/>
</dbReference>